<dbReference type="OrthoDB" id="1432277at2759"/>
<protein>
    <recommendedName>
        <fullName evidence="1">Tf2-1-like SH3-like domain-containing protein</fullName>
    </recommendedName>
</protein>
<dbReference type="PANTHER" id="PTHR48181">
    <property type="match status" value="1"/>
</dbReference>
<dbReference type="PANTHER" id="PTHR48181:SF1">
    <property type="match status" value="1"/>
</dbReference>
<evidence type="ECO:0000259" key="1">
    <source>
        <dbReference type="Pfam" id="PF24626"/>
    </source>
</evidence>
<organism evidence="2 3">
    <name type="scientific">Capsicum baccatum</name>
    <name type="common">Peruvian pepper</name>
    <dbReference type="NCBI Taxonomy" id="33114"/>
    <lineage>
        <taxon>Eukaryota</taxon>
        <taxon>Viridiplantae</taxon>
        <taxon>Streptophyta</taxon>
        <taxon>Embryophyta</taxon>
        <taxon>Tracheophyta</taxon>
        <taxon>Spermatophyta</taxon>
        <taxon>Magnoliopsida</taxon>
        <taxon>eudicotyledons</taxon>
        <taxon>Gunneridae</taxon>
        <taxon>Pentapetalae</taxon>
        <taxon>asterids</taxon>
        <taxon>lamiids</taxon>
        <taxon>Solanales</taxon>
        <taxon>Solanaceae</taxon>
        <taxon>Solanoideae</taxon>
        <taxon>Capsiceae</taxon>
        <taxon>Capsicum</taxon>
    </lineage>
</organism>
<reference evidence="3" key="2">
    <citation type="journal article" date="2017" name="J. Anim. Genet.">
        <title>Multiple reference genome sequences of hot pepper reveal the massive evolution of plant disease resistance genes by retroduplication.</title>
        <authorList>
            <person name="Kim S."/>
            <person name="Park J."/>
            <person name="Yeom S.-I."/>
            <person name="Kim Y.-M."/>
            <person name="Seo E."/>
            <person name="Kim K.-T."/>
            <person name="Kim M.-S."/>
            <person name="Lee J.M."/>
            <person name="Cheong K."/>
            <person name="Shin H.-S."/>
            <person name="Kim S.-B."/>
            <person name="Han K."/>
            <person name="Lee J."/>
            <person name="Park M."/>
            <person name="Lee H.-A."/>
            <person name="Lee H.-Y."/>
            <person name="Lee Y."/>
            <person name="Oh S."/>
            <person name="Lee J.H."/>
            <person name="Choi E."/>
            <person name="Choi E."/>
            <person name="Lee S.E."/>
            <person name="Jeon J."/>
            <person name="Kim H."/>
            <person name="Choi G."/>
            <person name="Song H."/>
            <person name="Lee J."/>
            <person name="Lee S.-C."/>
            <person name="Kwon J.-K."/>
            <person name="Lee H.-Y."/>
            <person name="Koo N."/>
            <person name="Hong Y."/>
            <person name="Kim R.W."/>
            <person name="Kang W.-H."/>
            <person name="Huh J.H."/>
            <person name="Kang B.-C."/>
            <person name="Yang T.-J."/>
            <person name="Lee Y.-H."/>
            <person name="Bennetzen J.L."/>
            <person name="Choi D."/>
        </authorList>
    </citation>
    <scope>NUCLEOTIDE SEQUENCE [LARGE SCALE GENOMIC DNA]</scope>
    <source>
        <strain evidence="3">cv. PBC81</strain>
    </source>
</reference>
<sequence>MMLGEFERGIDNMMMLDEFGGYIDDMMMPSKSERGFDVIMMSGESRGYINDMVMPFEFVRGIDVMMMPGESGGHIDLWSWELVFVCWLSSFMWKTAAYIVFVYLVQVGHFYQEEDDVEEHDLYAQPRRGHANGGDMYKIKDEIPTFNGNVNIEGFLDWIYEVEAFFEIMNILPDHRVPLMAYKLKGEEFLRLQVRCNLCENEDQQIARSMGRSPFSIMYTRVSRHVVDLVNLSTRENSRSVMTFGKNYSEFFKEVQDVLEASNKKYKQLAEKNRRLISFQVDDQLMVYLRKERLPTGVHEKLRQKKYCPYTILKKINKNAYVVDFPSEMNISNTFNVADLSLYHPEQTLYEENSRSSFKEVEENDEEH</sequence>
<dbReference type="Pfam" id="PF24626">
    <property type="entry name" value="SH3_Tf2-1"/>
    <property type="match status" value="1"/>
</dbReference>
<dbReference type="InterPro" id="IPR056924">
    <property type="entry name" value="SH3_Tf2-1"/>
</dbReference>
<reference evidence="2 3" key="1">
    <citation type="journal article" date="2017" name="Genome Biol.">
        <title>New reference genome sequences of hot pepper reveal the massive evolution of plant disease-resistance genes by retroduplication.</title>
        <authorList>
            <person name="Kim S."/>
            <person name="Park J."/>
            <person name="Yeom S.I."/>
            <person name="Kim Y.M."/>
            <person name="Seo E."/>
            <person name="Kim K.T."/>
            <person name="Kim M.S."/>
            <person name="Lee J.M."/>
            <person name="Cheong K."/>
            <person name="Shin H.S."/>
            <person name="Kim S.B."/>
            <person name="Han K."/>
            <person name="Lee J."/>
            <person name="Park M."/>
            <person name="Lee H.A."/>
            <person name="Lee H.Y."/>
            <person name="Lee Y."/>
            <person name="Oh S."/>
            <person name="Lee J.H."/>
            <person name="Choi E."/>
            <person name="Choi E."/>
            <person name="Lee S.E."/>
            <person name="Jeon J."/>
            <person name="Kim H."/>
            <person name="Choi G."/>
            <person name="Song H."/>
            <person name="Lee J."/>
            <person name="Lee S.C."/>
            <person name="Kwon J.K."/>
            <person name="Lee H.Y."/>
            <person name="Koo N."/>
            <person name="Hong Y."/>
            <person name="Kim R.W."/>
            <person name="Kang W.H."/>
            <person name="Huh J.H."/>
            <person name="Kang B.C."/>
            <person name="Yang T.J."/>
            <person name="Lee Y.H."/>
            <person name="Bennetzen J.L."/>
            <person name="Choi D."/>
        </authorList>
    </citation>
    <scope>NUCLEOTIDE SEQUENCE [LARGE SCALE GENOMIC DNA]</scope>
    <source>
        <strain evidence="3">cv. PBC81</strain>
    </source>
</reference>
<evidence type="ECO:0000313" key="3">
    <source>
        <dbReference type="Proteomes" id="UP000224567"/>
    </source>
</evidence>
<dbReference type="Proteomes" id="UP000224567">
    <property type="component" value="Unassembled WGS sequence"/>
</dbReference>
<name>A0A2G2W313_CAPBA</name>
<dbReference type="AlphaFoldDB" id="A0A2G2W313"/>
<comment type="caution">
    <text evidence="2">The sequence shown here is derived from an EMBL/GenBank/DDBJ whole genome shotgun (WGS) entry which is preliminary data.</text>
</comment>
<dbReference type="EMBL" id="MLFT02000008">
    <property type="protein sequence ID" value="PHT39626.1"/>
    <property type="molecule type" value="Genomic_DNA"/>
</dbReference>
<keyword evidence="3" id="KW-1185">Reference proteome</keyword>
<feature type="domain" description="Tf2-1-like SH3-like" evidence="1">
    <location>
        <begin position="283"/>
        <end position="344"/>
    </location>
</feature>
<proteinExistence type="predicted"/>
<accession>A0A2G2W313</accession>
<evidence type="ECO:0000313" key="2">
    <source>
        <dbReference type="EMBL" id="PHT39626.1"/>
    </source>
</evidence>
<gene>
    <name evidence="2" type="ORF">CQW23_18480</name>
</gene>